<protein>
    <submittedName>
        <fullName evidence="3">Uncharacterized protein</fullName>
    </submittedName>
</protein>
<sequence length="484" mass="47854">MADLLTRPLLRRDEPAWGSRVPWLAAMVAAAWALLAGFALCVLPGVAVWIAEGAIGPLGDPLRFGSRVWLTAHGSGLDLEAGSLTLAPLGLTLLFVLLLHRSARWAAHSAGVATTRGAAAVVVPAVVTYAVGAGIIAALSATADASSQPLEAVLWAALWSGAAVTTGVAHESGLLAGWWHQVPPLLRAATAGAAAAVAGLVCVGAVLMGVSLVAHAGRTGDLATALDAGLLGSTLLVVGCALIVPNLVIWSAAFALGPGFAVGTATSVAPDGVTLGLVPAVPVLGALPTSVPGNLTWLVVAGPVLAGVLAGLLVHRRLGPVDVADELLDEADEVVPADDTVEEPVPLGTAVVVAGGAGAIAAVAMAVLALLSGGSAGAERLAVLGPVPWEVAAATLGLVGVPAILVVLVLRFRRAPRAEADEEDPADEDSADDDDAPADGAAHAADGGPADRSGGTAEGEPSAVEEEEEEPLTGPPPPPLPGQG</sequence>
<keyword evidence="2" id="KW-1133">Transmembrane helix</keyword>
<feature type="transmembrane region" description="Helical" evidence="2">
    <location>
        <begin position="119"/>
        <end position="141"/>
    </location>
</feature>
<proteinExistence type="predicted"/>
<dbReference type="Proteomes" id="UP000542813">
    <property type="component" value="Unassembled WGS sequence"/>
</dbReference>
<feature type="compositionally biased region" description="Pro residues" evidence="1">
    <location>
        <begin position="473"/>
        <end position="484"/>
    </location>
</feature>
<evidence type="ECO:0000256" key="2">
    <source>
        <dbReference type="SAM" id="Phobius"/>
    </source>
</evidence>
<feature type="transmembrane region" description="Helical" evidence="2">
    <location>
        <begin position="295"/>
        <end position="314"/>
    </location>
</feature>
<reference evidence="3 4" key="1">
    <citation type="submission" date="2020-08" db="EMBL/GenBank/DDBJ databases">
        <title>Sequencing the genomes of 1000 actinobacteria strains.</title>
        <authorList>
            <person name="Klenk H.-P."/>
        </authorList>
    </citation>
    <scope>NUCLEOTIDE SEQUENCE [LARGE SCALE GENOMIC DNA]</scope>
    <source>
        <strain evidence="3 4">DSM 102122</strain>
    </source>
</reference>
<evidence type="ECO:0000313" key="3">
    <source>
        <dbReference type="EMBL" id="MBB5786316.1"/>
    </source>
</evidence>
<gene>
    <name evidence="3" type="ORF">HD601_000891</name>
</gene>
<name>A0A7W9GMC0_9ACTN</name>
<keyword evidence="4" id="KW-1185">Reference proteome</keyword>
<dbReference type="InterPro" id="IPR045931">
    <property type="entry name" value="DUF6350"/>
</dbReference>
<evidence type="ECO:0000313" key="4">
    <source>
        <dbReference type="Proteomes" id="UP000542813"/>
    </source>
</evidence>
<organism evidence="3 4">
    <name type="scientific">Jiangella mangrovi</name>
    <dbReference type="NCBI Taxonomy" id="1524084"/>
    <lineage>
        <taxon>Bacteria</taxon>
        <taxon>Bacillati</taxon>
        <taxon>Actinomycetota</taxon>
        <taxon>Actinomycetes</taxon>
        <taxon>Jiangellales</taxon>
        <taxon>Jiangellaceae</taxon>
        <taxon>Jiangella</taxon>
    </lineage>
</organism>
<feature type="transmembrane region" description="Helical" evidence="2">
    <location>
        <begin position="153"/>
        <end position="179"/>
    </location>
</feature>
<feature type="compositionally biased region" description="Low complexity" evidence="1">
    <location>
        <begin position="438"/>
        <end position="462"/>
    </location>
</feature>
<feature type="transmembrane region" description="Helical" evidence="2">
    <location>
        <begin position="81"/>
        <end position="99"/>
    </location>
</feature>
<dbReference type="EMBL" id="JACHMM010000001">
    <property type="protein sequence ID" value="MBB5786316.1"/>
    <property type="molecule type" value="Genomic_DNA"/>
</dbReference>
<feature type="transmembrane region" description="Helical" evidence="2">
    <location>
        <begin position="21"/>
        <end position="51"/>
    </location>
</feature>
<feature type="transmembrane region" description="Helical" evidence="2">
    <location>
        <begin position="391"/>
        <end position="410"/>
    </location>
</feature>
<dbReference type="Pfam" id="PF19877">
    <property type="entry name" value="DUF6350"/>
    <property type="match status" value="1"/>
</dbReference>
<feature type="transmembrane region" description="Helical" evidence="2">
    <location>
        <begin position="191"/>
        <end position="214"/>
    </location>
</feature>
<evidence type="ECO:0000256" key="1">
    <source>
        <dbReference type="SAM" id="MobiDB-lite"/>
    </source>
</evidence>
<keyword evidence="2" id="KW-0812">Transmembrane</keyword>
<accession>A0A7W9GMC0</accession>
<dbReference type="AlphaFoldDB" id="A0A7W9GMC0"/>
<feature type="transmembrane region" description="Helical" evidence="2">
    <location>
        <begin position="234"/>
        <end position="256"/>
    </location>
</feature>
<feature type="compositionally biased region" description="Acidic residues" evidence="1">
    <location>
        <begin position="420"/>
        <end position="437"/>
    </location>
</feature>
<dbReference type="RefSeq" id="WP_184819713.1">
    <property type="nucleotide sequence ID" value="NZ_JACHMM010000001.1"/>
</dbReference>
<comment type="caution">
    <text evidence="3">The sequence shown here is derived from an EMBL/GenBank/DDBJ whole genome shotgun (WGS) entry which is preliminary data.</text>
</comment>
<keyword evidence="2" id="KW-0472">Membrane</keyword>
<feature type="region of interest" description="Disordered" evidence="1">
    <location>
        <begin position="418"/>
        <end position="484"/>
    </location>
</feature>
<feature type="transmembrane region" description="Helical" evidence="2">
    <location>
        <begin position="350"/>
        <end position="371"/>
    </location>
</feature>